<dbReference type="GO" id="GO:0004146">
    <property type="term" value="F:dihydrofolate reductase activity"/>
    <property type="evidence" value="ECO:0007669"/>
    <property type="project" value="UniProtKB-EC"/>
</dbReference>
<evidence type="ECO:0000256" key="5">
    <source>
        <dbReference type="ARBA" id="ARBA00022857"/>
    </source>
</evidence>
<evidence type="ECO:0000256" key="2">
    <source>
        <dbReference type="ARBA" id="ARBA00009539"/>
    </source>
</evidence>
<evidence type="ECO:0000256" key="1">
    <source>
        <dbReference type="ARBA" id="ARBA00004903"/>
    </source>
</evidence>
<keyword evidence="4" id="KW-0554">One-carbon metabolism</keyword>
<evidence type="ECO:0000313" key="9">
    <source>
        <dbReference type="EMBL" id="NWN46107.1"/>
    </source>
</evidence>
<keyword evidence="10" id="KW-1185">Reference proteome</keyword>
<dbReference type="EC" id="1.5.1.3" evidence="3"/>
<dbReference type="InterPro" id="IPR017925">
    <property type="entry name" value="DHFR_CS"/>
</dbReference>
<dbReference type="GO" id="GO:0046654">
    <property type="term" value="P:tetrahydrofolate biosynthetic process"/>
    <property type="evidence" value="ECO:0007669"/>
    <property type="project" value="UniProtKB-UniPathway"/>
</dbReference>
<dbReference type="RefSeq" id="WP_178734527.1">
    <property type="nucleotide sequence ID" value="NZ_JABUOH010000066.1"/>
</dbReference>
<proteinExistence type="inferred from homology"/>
<dbReference type="Proteomes" id="UP000568109">
    <property type="component" value="Unassembled WGS sequence"/>
</dbReference>
<evidence type="ECO:0000256" key="7">
    <source>
        <dbReference type="RuleBase" id="RU004474"/>
    </source>
</evidence>
<keyword evidence="6" id="KW-0560">Oxidoreductase</keyword>
<dbReference type="GO" id="GO:0006730">
    <property type="term" value="P:one-carbon metabolic process"/>
    <property type="evidence" value="ECO:0007669"/>
    <property type="project" value="UniProtKB-KW"/>
</dbReference>
<dbReference type="InterPro" id="IPR024072">
    <property type="entry name" value="DHFR-like_dom_sf"/>
</dbReference>
<comment type="caution">
    <text evidence="9">The sequence shown here is derived from an EMBL/GenBank/DDBJ whole genome shotgun (WGS) entry which is preliminary data.</text>
</comment>
<dbReference type="GO" id="GO:0046452">
    <property type="term" value="P:dihydrofolate metabolic process"/>
    <property type="evidence" value="ECO:0007669"/>
    <property type="project" value="TreeGrafter"/>
</dbReference>
<evidence type="ECO:0000256" key="3">
    <source>
        <dbReference type="ARBA" id="ARBA00012856"/>
    </source>
</evidence>
<dbReference type="AlphaFoldDB" id="A0A851HB18"/>
<comment type="similarity">
    <text evidence="2 7">Belongs to the dihydrofolate reductase family.</text>
</comment>
<dbReference type="GO" id="GO:0005829">
    <property type="term" value="C:cytosol"/>
    <property type="evidence" value="ECO:0007669"/>
    <property type="project" value="TreeGrafter"/>
</dbReference>
<dbReference type="PANTHER" id="PTHR48069:SF3">
    <property type="entry name" value="DIHYDROFOLATE REDUCTASE"/>
    <property type="match status" value="1"/>
</dbReference>
<dbReference type="GO" id="GO:0050661">
    <property type="term" value="F:NADP binding"/>
    <property type="evidence" value="ECO:0007669"/>
    <property type="project" value="InterPro"/>
</dbReference>
<dbReference type="CDD" id="cd00209">
    <property type="entry name" value="DHFR"/>
    <property type="match status" value="1"/>
</dbReference>
<dbReference type="PROSITE" id="PS00075">
    <property type="entry name" value="DHFR_1"/>
    <property type="match status" value="1"/>
</dbReference>
<dbReference type="EMBL" id="JABUOH010000066">
    <property type="protein sequence ID" value="NWN46107.1"/>
    <property type="molecule type" value="Genomic_DNA"/>
</dbReference>
<comment type="pathway">
    <text evidence="1">Cofactor biosynthesis; tetrahydrofolate biosynthesis; 5,6,7,8-tetrahydrofolate from 7,8-dihydrofolate: step 1/1.</text>
</comment>
<reference evidence="9 10" key="1">
    <citation type="submission" date="2020-06" db="EMBL/GenBank/DDBJ databases">
        <title>Draft genome sequence of Candidatus Phytoplasma pruni (X-disease group, subgroup 16SrIII-B) strain ChTDIII from Argentina.</title>
        <authorList>
            <person name="Fernandez F.D."/>
            <person name="Zuebert C."/>
            <person name="Huettel B."/>
            <person name="Kube M."/>
            <person name="Conci L.R."/>
        </authorList>
    </citation>
    <scope>NUCLEOTIDE SEQUENCE [LARGE SCALE GENOMIC DNA]</scope>
    <source>
        <strain evidence="9 10">ChTDIII</strain>
    </source>
</reference>
<keyword evidence="5" id="KW-0521">NADP</keyword>
<gene>
    <name evidence="9" type="ORF">HR065_03405</name>
</gene>
<dbReference type="Pfam" id="PF00186">
    <property type="entry name" value="DHFR_1"/>
    <property type="match status" value="1"/>
</dbReference>
<dbReference type="InterPro" id="IPR012259">
    <property type="entry name" value="DHFR"/>
</dbReference>
<evidence type="ECO:0000313" key="10">
    <source>
        <dbReference type="Proteomes" id="UP000568109"/>
    </source>
</evidence>
<accession>A0A851HB18</accession>
<dbReference type="Gene3D" id="3.40.430.10">
    <property type="entry name" value="Dihydrofolate Reductase, subunit A"/>
    <property type="match status" value="1"/>
</dbReference>
<dbReference type="PROSITE" id="PS51330">
    <property type="entry name" value="DHFR_2"/>
    <property type="match status" value="1"/>
</dbReference>
<dbReference type="GO" id="GO:0046655">
    <property type="term" value="P:folic acid metabolic process"/>
    <property type="evidence" value="ECO:0007669"/>
    <property type="project" value="TreeGrafter"/>
</dbReference>
<organism evidence="9 10">
    <name type="scientific">Candidatus Phytoplasma pruni</name>
    <dbReference type="NCBI Taxonomy" id="479893"/>
    <lineage>
        <taxon>Bacteria</taxon>
        <taxon>Bacillati</taxon>
        <taxon>Mycoplasmatota</taxon>
        <taxon>Mollicutes</taxon>
        <taxon>Acholeplasmatales</taxon>
        <taxon>Acholeplasmataceae</taxon>
        <taxon>Candidatus Phytoplasma</taxon>
        <taxon>16SrIII (X-disease group)</taxon>
    </lineage>
</organism>
<evidence type="ECO:0000256" key="4">
    <source>
        <dbReference type="ARBA" id="ARBA00022563"/>
    </source>
</evidence>
<evidence type="ECO:0000256" key="6">
    <source>
        <dbReference type="ARBA" id="ARBA00023002"/>
    </source>
</evidence>
<evidence type="ECO:0000259" key="8">
    <source>
        <dbReference type="PROSITE" id="PS51330"/>
    </source>
</evidence>
<sequence length="163" mass="18964">MISLITALDSNFLIGNKNSLPWHYPKDLIFFKKKTFQKNVLMGWNTYLSLKQYYRNKPLPFATAYIASNSQHENLSDGIIVNDLIAFLKKYQNSEENIFIIGGSQIYTQSLPYADVLYITHILKRYQGDSFFPDVDLTQYQLIEKDIQEELLFATYQKGGKVK</sequence>
<dbReference type="PRINTS" id="PR00070">
    <property type="entry name" value="DHFR"/>
</dbReference>
<name>A0A851HB18_9MOLU</name>
<dbReference type="UniPathway" id="UPA00077">
    <property type="reaction ID" value="UER00158"/>
</dbReference>
<protein>
    <recommendedName>
        <fullName evidence="3">dihydrofolate reductase</fullName>
        <ecNumber evidence="3">1.5.1.3</ecNumber>
    </recommendedName>
</protein>
<dbReference type="SUPFAM" id="SSF53597">
    <property type="entry name" value="Dihydrofolate reductase-like"/>
    <property type="match status" value="1"/>
</dbReference>
<dbReference type="InterPro" id="IPR001796">
    <property type="entry name" value="DHFR_dom"/>
</dbReference>
<feature type="domain" description="DHFR" evidence="8">
    <location>
        <begin position="1"/>
        <end position="163"/>
    </location>
</feature>
<dbReference type="PANTHER" id="PTHR48069">
    <property type="entry name" value="DIHYDROFOLATE REDUCTASE"/>
    <property type="match status" value="1"/>
</dbReference>